<feature type="compositionally biased region" description="Acidic residues" evidence="1">
    <location>
        <begin position="1624"/>
        <end position="1652"/>
    </location>
</feature>
<feature type="compositionally biased region" description="Polar residues" evidence="1">
    <location>
        <begin position="242"/>
        <end position="251"/>
    </location>
</feature>
<dbReference type="PANTHER" id="PTHR35711:SF1">
    <property type="entry name" value="ECTODERMAL, ISOFORM F"/>
    <property type="match status" value="1"/>
</dbReference>
<feature type="compositionally biased region" description="Low complexity" evidence="1">
    <location>
        <begin position="779"/>
        <end position="797"/>
    </location>
</feature>
<feature type="region of interest" description="Disordered" evidence="1">
    <location>
        <begin position="177"/>
        <end position="251"/>
    </location>
</feature>
<feature type="compositionally biased region" description="Polar residues" evidence="1">
    <location>
        <begin position="721"/>
        <end position="732"/>
    </location>
</feature>
<dbReference type="PANTHER" id="PTHR35711">
    <property type="entry name" value="EXPRESSED PROTEIN"/>
    <property type="match status" value="1"/>
</dbReference>
<feature type="compositionally biased region" description="Low complexity" evidence="1">
    <location>
        <begin position="686"/>
        <end position="709"/>
    </location>
</feature>
<feature type="compositionally biased region" description="Acidic residues" evidence="1">
    <location>
        <begin position="596"/>
        <end position="620"/>
    </location>
</feature>
<feature type="compositionally biased region" description="Low complexity" evidence="1">
    <location>
        <begin position="183"/>
        <end position="219"/>
    </location>
</feature>
<feature type="compositionally biased region" description="Basic and acidic residues" evidence="1">
    <location>
        <begin position="736"/>
        <end position="745"/>
    </location>
</feature>
<feature type="region of interest" description="Disordered" evidence="1">
    <location>
        <begin position="430"/>
        <end position="481"/>
    </location>
</feature>
<feature type="region of interest" description="Disordered" evidence="1">
    <location>
        <begin position="999"/>
        <end position="1018"/>
    </location>
</feature>
<feature type="compositionally biased region" description="Low complexity" evidence="1">
    <location>
        <begin position="329"/>
        <end position="350"/>
    </location>
</feature>
<feature type="compositionally biased region" description="Low complexity" evidence="1">
    <location>
        <begin position="1040"/>
        <end position="1053"/>
    </location>
</feature>
<feature type="compositionally biased region" description="Basic and acidic residues" evidence="1">
    <location>
        <begin position="73"/>
        <end position="85"/>
    </location>
</feature>
<feature type="compositionally biased region" description="Pro residues" evidence="1">
    <location>
        <begin position="1054"/>
        <end position="1070"/>
    </location>
</feature>
<feature type="region of interest" description="Disordered" evidence="1">
    <location>
        <begin position="592"/>
        <end position="857"/>
    </location>
</feature>
<evidence type="ECO:0000256" key="1">
    <source>
        <dbReference type="SAM" id="MobiDB-lite"/>
    </source>
</evidence>
<feature type="region of interest" description="Disordered" evidence="1">
    <location>
        <begin position="1124"/>
        <end position="1150"/>
    </location>
</feature>
<proteinExistence type="predicted"/>
<feature type="compositionally biased region" description="Low complexity" evidence="1">
    <location>
        <begin position="1422"/>
        <end position="1445"/>
    </location>
</feature>
<gene>
    <name evidence="2" type="ORF">FNF31_00849</name>
</gene>
<feature type="region of interest" description="Disordered" evidence="1">
    <location>
        <begin position="73"/>
        <end position="96"/>
    </location>
</feature>
<evidence type="ECO:0000313" key="2">
    <source>
        <dbReference type="EMBL" id="KAA0167408.1"/>
    </source>
</evidence>
<feature type="region of interest" description="Disordered" evidence="1">
    <location>
        <begin position="875"/>
        <end position="988"/>
    </location>
</feature>
<feature type="compositionally biased region" description="Low complexity" evidence="1">
    <location>
        <begin position="1329"/>
        <end position="1389"/>
    </location>
</feature>
<protein>
    <submittedName>
        <fullName evidence="2">Uncharacterized protein</fullName>
    </submittedName>
</protein>
<feature type="compositionally biased region" description="Gly residues" evidence="1">
    <location>
        <begin position="439"/>
        <end position="449"/>
    </location>
</feature>
<sequence>MGSERQHRVMRRLGGPEDSLPRWDRLFEEGELAVVPPRRVNVCWPQLCWRITSRAVLGRKRERAAALAAAKHEAEAERQRQEEATRPLNAAESEGQSLSLLRRAEDGVARVGMLVAQYQRLPPTEQTAFGEAAAGTGWSSLPLIRRELAAFLERSEQRASRLTHVQEAARGVANRLETARSDAGSVATGAEARAAGGGATRSPSAAGSTGHSSSSRPSRNLVMSGAASVLQSRERGSVAGSHATSRGAMSTLASQTARLALRERDPQLADKAFRRLRLLESEHDTANRTAKYETARADRLQRQLEVVRAQLAQARRELLRPLAMDKGCQTTQTDQAAAAPGSGAGASPPAAGGGAAAIGSLLPGAPPAASQWGQEAFAAGARWFWVPLPRALRGGPGAPKMAPMLLPPGVEPPEAMGMVAASVGAVPPDAGASPAPAGGSSGAAAGGLFQGRPGNEGPPAPPKPDAGIVWQGPPATGKAGLGVGSSGRMLPRMGAAGPVFANTRLRVAKAMLLGQLQREAADAGVDPTTITLEAAPIKAAMQRLAEEQVAGSFRESVRGAAGQAAAGAGDEQKRAAGKSSALGAMASRLVEVSEGANEDDEEDEDEDDDHEATEEEEQEVEAVPAVQASMPLMPWSADSLPRPPSIAPVAQVGDESASDGYDIPPDVARGRAVDVTERSDHELRQGASAGAAGGSARAAPPPAWTAAGPRSAAGPEMSLALRTSGTASSKSVFTPHPKDRPHAPEPRSGSPGHRRGCSDSMDASGMLGAPSDPSKSFHTGVTAPAAPVAAAGAAATGQLSQVQRTAPPPGSVAAPANSAGRAISSHAAKAGSSLGPTSTSGQSSAGAQSGPGGGAVLAATGVLAGKGAGTTADVAEAIARSPMPGDPGVMDITGGDDRDSIGSRSTRPDAAAGLHAGGGGGGLEHSAVEGGGDGAAGAGPNGSEDDEGSLEPNEDVVGATDHLPGSGAGHASALPLFQPPDAKPVVASALGPDATMVAASRAPVTSQSPTLSNSERDTGAAAAAAAAAAVGLPPGMAAAAAAGPPGMAAAAAAGPPPRVKPHAPEAPPAAQPLGSHRFAPRPYRPLAPRGSSPLPAPPEKQSPTVMGRGAGALASGAQVSPLLGAGKPEAFGGERIGRSVSPLPGPSKQQGLSLLSALAGAAGMDKDDALPPGGGSGRARRGGLSTEEALAAASRRVLTAVDGSTARIDRMRALPPRPGTPSRGLLVGTTTMQRPLGGIWSDQPSIRSLFTLAPEEPASVAEGDEDADEDGEGSDGAAVAADGGAGARAGAAAAKPRADGAGEPAEEGEGPDTMFGVAAAADIAETATAARPGAKGAPAAQAGDAPPGASPAGPDAKPGATAGEQGALAAGGAAAASPPPGESGRAGRASPERGSPSKAAAAQGGEAAGAGSPPTTKGDGAGAAVAADAAQEGEAAAPTGPARLRSLLRRARDLTGGSPRPTRKRRKADPLETKLASPDTQAEVNMTIAGVFSSKLRSDRSDDREGKRRAEFRGFVATFFNRQYGLKKLAAKQRVFLRKAVVAFCDISPRCRIFACLAAYPGSDFTPRLAVELFEPSAAAARRSVTMREAYDKAREADKLLRKGKSAEASKKKKKGAKKRGEEGSSDEEEDDDEDDEDGDDEDGDGDEEADGDAAGKSDDAEVASALLAELSDPEARNALGQRKLTWLDDALRQMRNSGVERAVLAGETADLEDDGTGASAEQYISHPLTSGLWCDFFLYAVQRVLEIVPTAGGSTAAAKDNVKERLGVGRLEGQHRDMITASLGHASAVLNDLFPSDVKSGAFLRLRQALGMADGDGAGDDAAADAGPRQRVDVDSLLEFVAHLWHLEHIKDTRRLLQLFRMLAPPPAADAAGAAPPGAAARAAAASPAEGEHAAEPCTDLKGFTRIISSFDRDFAASAPRVTELFVRACTFDPVLAPEGRTSPPGEAPAKKSPIKRAADKRKKGASSRTGTVHFSAEAIASMRMRPADFVTAVLMQRQVVRVDFLKSAHAIMQRASGVETTRLLEKLAAQHPLMQWAEGKVRALMKEADGSALVPSS</sequence>
<feature type="region of interest" description="Disordered" evidence="1">
    <location>
        <begin position="1329"/>
        <end position="1477"/>
    </location>
</feature>
<feature type="compositionally biased region" description="Low complexity" evidence="1">
    <location>
        <begin position="835"/>
        <end position="848"/>
    </location>
</feature>
<feature type="compositionally biased region" description="Basic residues" evidence="1">
    <location>
        <begin position="1954"/>
        <end position="1967"/>
    </location>
</feature>
<feature type="compositionally biased region" description="Acidic residues" evidence="1">
    <location>
        <begin position="1262"/>
        <end position="1273"/>
    </location>
</feature>
<comment type="caution">
    <text evidence="2">The sequence shown here is derived from an EMBL/GenBank/DDBJ whole genome shotgun (WGS) entry which is preliminary data.</text>
</comment>
<feature type="region of interest" description="Disordered" evidence="1">
    <location>
        <begin position="1602"/>
        <end position="1659"/>
    </location>
</feature>
<dbReference type="EMBL" id="VLTM01000005">
    <property type="protein sequence ID" value="KAA0167408.1"/>
    <property type="molecule type" value="Genomic_DNA"/>
</dbReference>
<feature type="region of interest" description="Disordered" evidence="1">
    <location>
        <begin position="1163"/>
        <end position="1187"/>
    </location>
</feature>
<feature type="compositionally biased region" description="Low complexity" evidence="1">
    <location>
        <begin position="1399"/>
        <end position="1411"/>
    </location>
</feature>
<name>A0A5A8DQ53_CAFRO</name>
<feature type="compositionally biased region" description="Basic and acidic residues" evidence="1">
    <location>
        <begin position="668"/>
        <end position="684"/>
    </location>
</feature>
<feature type="region of interest" description="Disordered" evidence="1">
    <location>
        <begin position="1040"/>
        <end position="1108"/>
    </location>
</feature>
<evidence type="ECO:0000313" key="3">
    <source>
        <dbReference type="Proteomes" id="UP000325113"/>
    </source>
</evidence>
<feature type="compositionally biased region" description="Low complexity" evidence="1">
    <location>
        <begin position="1275"/>
        <end position="1303"/>
    </location>
</feature>
<reference evidence="2 3" key="1">
    <citation type="submission" date="2019-07" db="EMBL/GenBank/DDBJ databases">
        <title>Genomes of Cafeteria roenbergensis.</title>
        <authorList>
            <person name="Fischer M.G."/>
            <person name="Hackl T."/>
            <person name="Roman M."/>
        </authorList>
    </citation>
    <scope>NUCLEOTIDE SEQUENCE [LARGE SCALE GENOMIC DNA]</scope>
    <source>
        <strain evidence="2 3">Cflag</strain>
    </source>
</reference>
<feature type="region of interest" description="Disordered" evidence="1">
    <location>
        <begin position="1938"/>
        <end position="1972"/>
    </location>
</feature>
<feature type="compositionally biased region" description="Acidic residues" evidence="1">
    <location>
        <begin position="943"/>
        <end position="954"/>
    </location>
</feature>
<organism evidence="2 3">
    <name type="scientific">Cafeteria roenbergensis</name>
    <name type="common">Marine flagellate</name>
    <dbReference type="NCBI Taxonomy" id="33653"/>
    <lineage>
        <taxon>Eukaryota</taxon>
        <taxon>Sar</taxon>
        <taxon>Stramenopiles</taxon>
        <taxon>Bigyra</taxon>
        <taxon>Opalozoa</taxon>
        <taxon>Bicosoecida</taxon>
        <taxon>Cafeteriaceae</taxon>
        <taxon>Cafeteria</taxon>
    </lineage>
</organism>
<accession>A0A5A8DQ53</accession>
<feature type="region of interest" description="Disordered" evidence="1">
    <location>
        <begin position="329"/>
        <end position="353"/>
    </location>
</feature>
<feature type="region of interest" description="Disordered" evidence="1">
    <location>
        <begin position="1256"/>
        <end position="1312"/>
    </location>
</feature>
<feature type="compositionally biased region" description="Gly residues" evidence="1">
    <location>
        <begin position="915"/>
        <end position="940"/>
    </location>
</feature>
<feature type="compositionally biased region" description="Polar residues" evidence="1">
    <location>
        <begin position="1003"/>
        <end position="1013"/>
    </location>
</feature>
<dbReference type="Proteomes" id="UP000325113">
    <property type="component" value="Unassembled WGS sequence"/>
</dbReference>